<name>A0A7N5ZV51_ANATE</name>
<keyword evidence="2" id="KW-1185">Reference proteome</keyword>
<proteinExistence type="predicted"/>
<reference evidence="1" key="1">
    <citation type="submission" date="2021-04" db="EMBL/GenBank/DDBJ databases">
        <authorList>
            <consortium name="Wellcome Sanger Institute Data Sharing"/>
        </authorList>
    </citation>
    <scope>NUCLEOTIDE SEQUENCE [LARGE SCALE GENOMIC DNA]</scope>
</reference>
<evidence type="ECO:0000313" key="2">
    <source>
        <dbReference type="Proteomes" id="UP000265040"/>
    </source>
</evidence>
<evidence type="ECO:0008006" key="3">
    <source>
        <dbReference type="Google" id="ProtNLM"/>
    </source>
</evidence>
<reference evidence="1" key="2">
    <citation type="submission" date="2025-08" db="UniProtKB">
        <authorList>
            <consortium name="Ensembl"/>
        </authorList>
    </citation>
    <scope>IDENTIFICATION</scope>
</reference>
<dbReference type="AlphaFoldDB" id="A0A7N5ZV51"/>
<dbReference type="SUPFAM" id="SSF57850">
    <property type="entry name" value="RING/U-box"/>
    <property type="match status" value="1"/>
</dbReference>
<dbReference type="GeneTree" id="ENSGT00510000050415"/>
<reference evidence="1" key="3">
    <citation type="submission" date="2025-09" db="UniProtKB">
        <authorList>
            <consortium name="Ensembl"/>
        </authorList>
    </citation>
    <scope>IDENTIFICATION</scope>
</reference>
<dbReference type="Ensembl" id="ENSATET00000068416.2">
    <property type="protein sequence ID" value="ENSATEP00000037006.2"/>
    <property type="gene ID" value="ENSATEG00000033025.1"/>
</dbReference>
<accession>A0A7N5ZV51</accession>
<evidence type="ECO:0000313" key="1">
    <source>
        <dbReference type="Ensembl" id="ENSATEP00000037006.2"/>
    </source>
</evidence>
<sequence>MWRPSRLLTRLVRTGESRFVCGQTGCKLEWSYEEVCKKALLTHKEKKFFEKAMASNAARQESDTNLCPRCKSSVVMKNRYNLRVRQPANNRETHDLCWQCWRKQKRFTNESLKTLKTCPEIKLEAVKGVTGCPSLRACPTCGILLQHDDNYCKKVVCPRCKVGFCFVCLKLTAECLRTSGPYTKCTSGVAPRQTSIPVWQRKYLPAVTNQTLLLMQQHLYPTNN</sequence>
<protein>
    <recommendedName>
        <fullName evidence="3">RING-type domain-containing protein</fullName>
    </recommendedName>
</protein>
<dbReference type="Proteomes" id="UP000265040">
    <property type="component" value="Chromosome 18"/>
</dbReference>
<organism evidence="1 2">
    <name type="scientific">Anabas testudineus</name>
    <name type="common">Climbing perch</name>
    <name type="synonym">Anthias testudineus</name>
    <dbReference type="NCBI Taxonomy" id="64144"/>
    <lineage>
        <taxon>Eukaryota</taxon>
        <taxon>Metazoa</taxon>
        <taxon>Chordata</taxon>
        <taxon>Craniata</taxon>
        <taxon>Vertebrata</taxon>
        <taxon>Euteleostomi</taxon>
        <taxon>Actinopterygii</taxon>
        <taxon>Neopterygii</taxon>
        <taxon>Teleostei</taxon>
        <taxon>Neoteleostei</taxon>
        <taxon>Acanthomorphata</taxon>
        <taxon>Anabantaria</taxon>
        <taxon>Anabantiformes</taxon>
        <taxon>Anabantoidei</taxon>
        <taxon>Anabantidae</taxon>
        <taxon>Anabas</taxon>
    </lineage>
</organism>